<feature type="transmembrane region" description="Helical" evidence="8">
    <location>
        <begin position="416"/>
        <end position="439"/>
    </location>
</feature>
<dbReference type="PROSITE" id="PS50835">
    <property type="entry name" value="IG_LIKE"/>
    <property type="match status" value="1"/>
</dbReference>
<evidence type="ECO:0000256" key="4">
    <source>
        <dbReference type="ARBA" id="ARBA00023157"/>
    </source>
</evidence>
<dbReference type="OrthoDB" id="1394818at2759"/>
<evidence type="ECO:0000313" key="10">
    <source>
        <dbReference type="EMBL" id="CAH1803259.1"/>
    </source>
</evidence>
<protein>
    <submittedName>
        <fullName evidence="10">Uncharacterized protein</fullName>
    </submittedName>
</protein>
<dbReference type="SMART" id="SM00013">
    <property type="entry name" value="LRRNT"/>
    <property type="match status" value="1"/>
</dbReference>
<feature type="compositionally biased region" description="Basic and acidic residues" evidence="7">
    <location>
        <begin position="506"/>
        <end position="515"/>
    </location>
</feature>
<dbReference type="InterPro" id="IPR036179">
    <property type="entry name" value="Ig-like_dom_sf"/>
</dbReference>
<evidence type="ECO:0000256" key="1">
    <source>
        <dbReference type="ARBA" id="ARBA00022614"/>
    </source>
</evidence>
<sequence>MEHRTARTLKRTVRWMIALGIMLMARTVAAQCPAACFCNTGSKIVYCSRKMLIAIPDGLPEDTVQLNLNDNVFAVTTLRRTNFTGLLQLEHLYLSGVGIEVIADNTFSDLTKLKWLDLSMNRIRVIEDYTFRGLNLQHLFLNGNHGLRLHANTFAGLSTSGLYLHDCKLTSIAPEVLVPLNNTLKKLWIDENRIRTFDISLLSMFNRLSHIRLGANMLHCNCRLKWLKDFYDYHSTAFEGAMPPTCHSPARLNGKYFNTISEKDFICQQPVFNNVNVAFKSNNEGALKCSARSDPAPVLYWVKPGGEKTLHYPTADHDYVNTAVLKLSTNESKKNLSGDYICIASSDGGNVSLVFNLTMPKPEIKYIPLDGSETQQHQLPDGDTTDDEDRDISPAQGADDINMKKMNDKQFTMLEMILAVIGTFLVTLILVSLVMHFCYKKYIERRCSSRKRRKTEENHYVDVSHLDDVDYVSSNGSNQGRPVRHTIVTSYPPHTLDTINHRYHEYDPSFRHEPPYRPSSIYNRSQEYGEPNGNHTMRSQGHSHHEYAPTLPLVPPPSEPPPPLPPSLPPNNPPPMSHNQQSPMSHNQQPPMIR</sequence>
<dbReference type="PROSITE" id="PS51450">
    <property type="entry name" value="LRR"/>
    <property type="match status" value="1"/>
</dbReference>
<dbReference type="InterPro" id="IPR007110">
    <property type="entry name" value="Ig-like_dom"/>
</dbReference>
<keyword evidence="8" id="KW-1133">Transmembrane helix</keyword>
<evidence type="ECO:0000256" key="2">
    <source>
        <dbReference type="ARBA" id="ARBA00022729"/>
    </source>
</evidence>
<dbReference type="Pfam" id="PF13855">
    <property type="entry name" value="LRR_8"/>
    <property type="match status" value="1"/>
</dbReference>
<feature type="compositionally biased region" description="Pro residues" evidence="7">
    <location>
        <begin position="552"/>
        <end position="576"/>
    </location>
</feature>
<reference evidence="10" key="1">
    <citation type="submission" date="2022-03" db="EMBL/GenBank/DDBJ databases">
        <authorList>
            <person name="Martin C."/>
        </authorList>
    </citation>
    <scope>NUCLEOTIDE SEQUENCE</scope>
</reference>
<keyword evidence="5" id="KW-0325">Glycoprotein</keyword>
<feature type="compositionally biased region" description="Polar residues" evidence="7">
    <location>
        <begin position="577"/>
        <end position="594"/>
    </location>
</feature>
<feature type="signal peptide" evidence="9">
    <location>
        <begin position="1"/>
        <end position="30"/>
    </location>
</feature>
<dbReference type="Gene3D" id="2.60.40.10">
    <property type="entry name" value="Immunoglobulins"/>
    <property type="match status" value="1"/>
</dbReference>
<name>A0A8J1T9G5_OWEFU</name>
<dbReference type="Gene3D" id="3.80.10.10">
    <property type="entry name" value="Ribonuclease Inhibitor"/>
    <property type="match status" value="2"/>
</dbReference>
<organism evidence="10 11">
    <name type="scientific">Owenia fusiformis</name>
    <name type="common">Polychaete worm</name>
    <dbReference type="NCBI Taxonomy" id="6347"/>
    <lineage>
        <taxon>Eukaryota</taxon>
        <taxon>Metazoa</taxon>
        <taxon>Spiralia</taxon>
        <taxon>Lophotrochozoa</taxon>
        <taxon>Annelida</taxon>
        <taxon>Polychaeta</taxon>
        <taxon>Sedentaria</taxon>
        <taxon>Canalipalpata</taxon>
        <taxon>Sabellida</taxon>
        <taxon>Oweniida</taxon>
        <taxon>Oweniidae</taxon>
        <taxon>Owenia</taxon>
    </lineage>
</organism>
<dbReference type="InterPro" id="IPR050467">
    <property type="entry name" value="LRFN"/>
</dbReference>
<accession>A0A8J1T9G5</accession>
<evidence type="ECO:0000256" key="7">
    <source>
        <dbReference type="SAM" id="MobiDB-lite"/>
    </source>
</evidence>
<dbReference type="Proteomes" id="UP000749559">
    <property type="component" value="Unassembled WGS sequence"/>
</dbReference>
<evidence type="ECO:0000256" key="5">
    <source>
        <dbReference type="ARBA" id="ARBA00023180"/>
    </source>
</evidence>
<keyword evidence="1" id="KW-0433">Leucine-rich repeat</keyword>
<dbReference type="InterPro" id="IPR000372">
    <property type="entry name" value="LRRNT"/>
</dbReference>
<dbReference type="PANTHER" id="PTHR45842">
    <property type="entry name" value="SYNAPTIC ADHESION-LIKE MOLECULE SALM"/>
    <property type="match status" value="1"/>
</dbReference>
<dbReference type="InterPro" id="IPR013783">
    <property type="entry name" value="Ig-like_fold"/>
</dbReference>
<dbReference type="SUPFAM" id="SSF48726">
    <property type="entry name" value="Immunoglobulin"/>
    <property type="match status" value="1"/>
</dbReference>
<feature type="chain" id="PRO_5043747717" evidence="9">
    <location>
        <begin position="31"/>
        <end position="594"/>
    </location>
</feature>
<keyword evidence="3" id="KW-0677">Repeat</keyword>
<proteinExistence type="predicted"/>
<dbReference type="EMBL" id="CAIIXF020000391">
    <property type="protein sequence ID" value="CAH1803259.1"/>
    <property type="molecule type" value="Genomic_DNA"/>
</dbReference>
<dbReference type="InterPro" id="IPR013151">
    <property type="entry name" value="Immunoglobulin_dom"/>
</dbReference>
<evidence type="ECO:0000256" key="9">
    <source>
        <dbReference type="SAM" id="SignalP"/>
    </source>
</evidence>
<keyword evidence="8" id="KW-0472">Membrane</keyword>
<gene>
    <name evidence="10" type="ORF">OFUS_LOCUS26870</name>
</gene>
<dbReference type="SMART" id="SM00082">
    <property type="entry name" value="LRRCT"/>
    <property type="match status" value="1"/>
</dbReference>
<keyword evidence="4" id="KW-1015">Disulfide bond</keyword>
<evidence type="ECO:0000256" key="8">
    <source>
        <dbReference type="SAM" id="Phobius"/>
    </source>
</evidence>
<comment type="caution">
    <text evidence="10">The sequence shown here is derived from an EMBL/GenBank/DDBJ whole genome shotgun (WGS) entry which is preliminary data.</text>
</comment>
<dbReference type="InterPro" id="IPR032675">
    <property type="entry name" value="LRR_dom_sf"/>
</dbReference>
<dbReference type="PANTHER" id="PTHR45842:SF12">
    <property type="entry name" value="KEKKON 5, ISOFORM A"/>
    <property type="match status" value="1"/>
</dbReference>
<dbReference type="SMART" id="SM00369">
    <property type="entry name" value="LRR_TYP"/>
    <property type="match status" value="3"/>
</dbReference>
<feature type="region of interest" description="Disordered" evidence="7">
    <location>
        <begin position="370"/>
        <end position="399"/>
    </location>
</feature>
<keyword evidence="11" id="KW-1185">Reference proteome</keyword>
<dbReference type="SUPFAM" id="SSF52058">
    <property type="entry name" value="L domain-like"/>
    <property type="match status" value="1"/>
</dbReference>
<dbReference type="InterPro" id="IPR003591">
    <property type="entry name" value="Leu-rich_rpt_typical-subtyp"/>
</dbReference>
<dbReference type="InterPro" id="IPR001611">
    <property type="entry name" value="Leu-rich_rpt"/>
</dbReference>
<comment type="subunit">
    <text evidence="6">Exists in a dynamic equilibrium between monomeric (low affinity) and dimeric (high affinity) structures. Binds SH2B2. Interacts with SQSTM1 and KIDINS220. Interacts with PTPRS. Interacts with MAPK8IP3/JIP3.</text>
</comment>
<dbReference type="InterPro" id="IPR000483">
    <property type="entry name" value="Cys-rich_flank_reg_C"/>
</dbReference>
<evidence type="ECO:0000256" key="3">
    <source>
        <dbReference type="ARBA" id="ARBA00022737"/>
    </source>
</evidence>
<dbReference type="AlphaFoldDB" id="A0A8J1T9G5"/>
<dbReference type="Pfam" id="PF00047">
    <property type="entry name" value="ig"/>
    <property type="match status" value="1"/>
</dbReference>
<evidence type="ECO:0000256" key="6">
    <source>
        <dbReference type="ARBA" id="ARBA00047078"/>
    </source>
</evidence>
<evidence type="ECO:0000313" key="11">
    <source>
        <dbReference type="Proteomes" id="UP000749559"/>
    </source>
</evidence>
<dbReference type="CDD" id="cd00096">
    <property type="entry name" value="Ig"/>
    <property type="match status" value="1"/>
</dbReference>
<keyword evidence="2 9" id="KW-0732">Signal</keyword>
<keyword evidence="8" id="KW-0812">Transmembrane</keyword>
<feature type="region of interest" description="Disordered" evidence="7">
    <location>
        <begin position="506"/>
        <end position="594"/>
    </location>
</feature>